<accession>A0A7J7IH21</accession>
<keyword evidence="5" id="KW-0539">Nucleus</keyword>
<dbReference type="SMART" id="SM00320">
    <property type="entry name" value="WD40"/>
    <property type="match status" value="11"/>
</dbReference>
<protein>
    <submittedName>
        <fullName evidence="9">U3 snoRNP protein</fullName>
    </submittedName>
</protein>
<dbReference type="PROSITE" id="PS50082">
    <property type="entry name" value="WD_REPEATS_2"/>
    <property type="match status" value="5"/>
</dbReference>
<evidence type="ECO:0000256" key="1">
    <source>
        <dbReference type="ARBA" id="ARBA00004604"/>
    </source>
</evidence>
<dbReference type="PANTHER" id="PTHR19858">
    <property type="entry name" value="WD40 REPEAT PROTEIN"/>
    <property type="match status" value="1"/>
</dbReference>
<keyword evidence="10" id="KW-1185">Reference proteome</keyword>
<dbReference type="AlphaFoldDB" id="A0A7J7IH21"/>
<evidence type="ECO:0000256" key="5">
    <source>
        <dbReference type="ARBA" id="ARBA00023242"/>
    </source>
</evidence>
<comment type="subcellular location">
    <subcellularLocation>
        <location evidence="1">Nucleus</location>
        <location evidence="1">Nucleolus</location>
    </subcellularLocation>
</comment>
<feature type="region of interest" description="Disordered" evidence="7">
    <location>
        <begin position="281"/>
        <end position="314"/>
    </location>
</feature>
<proteinExistence type="inferred from homology"/>
<dbReference type="InterPro" id="IPR001680">
    <property type="entry name" value="WD40_rpt"/>
</dbReference>
<organism evidence="9 10">
    <name type="scientific">Cyanidiococcus yangmingshanensis</name>
    <dbReference type="NCBI Taxonomy" id="2690220"/>
    <lineage>
        <taxon>Eukaryota</taxon>
        <taxon>Rhodophyta</taxon>
        <taxon>Bangiophyceae</taxon>
        <taxon>Cyanidiales</taxon>
        <taxon>Cyanidiaceae</taxon>
        <taxon>Cyanidiococcus</taxon>
    </lineage>
</organism>
<dbReference type="InterPro" id="IPR011047">
    <property type="entry name" value="Quinoprotein_ADH-like_sf"/>
</dbReference>
<evidence type="ECO:0000313" key="9">
    <source>
        <dbReference type="EMBL" id="KAF6001817.1"/>
    </source>
</evidence>
<dbReference type="GO" id="GO:0000462">
    <property type="term" value="P:maturation of SSU-rRNA from tricistronic rRNA transcript (SSU-rRNA, 5.8S rRNA, LSU-rRNA)"/>
    <property type="evidence" value="ECO:0007669"/>
    <property type="project" value="TreeGrafter"/>
</dbReference>
<dbReference type="CDD" id="cd00200">
    <property type="entry name" value="WD40"/>
    <property type="match status" value="1"/>
</dbReference>
<gene>
    <name evidence="9" type="primary">PWP2</name>
    <name evidence="9" type="ORF">F1559_003822</name>
</gene>
<dbReference type="SUPFAM" id="SSF75011">
    <property type="entry name" value="3-carboxy-cis,cis-mucoante lactonizing enzyme"/>
    <property type="match status" value="1"/>
</dbReference>
<feature type="repeat" description="WD" evidence="6">
    <location>
        <begin position="439"/>
        <end position="480"/>
    </location>
</feature>
<dbReference type="InterPro" id="IPR027145">
    <property type="entry name" value="PWP2"/>
</dbReference>
<evidence type="ECO:0000256" key="3">
    <source>
        <dbReference type="ARBA" id="ARBA00022574"/>
    </source>
</evidence>
<dbReference type="OrthoDB" id="3142434at2759"/>
<dbReference type="GO" id="GO:0034388">
    <property type="term" value="C:Pwp2p-containing subcomplex of 90S preribosome"/>
    <property type="evidence" value="ECO:0007669"/>
    <property type="project" value="TreeGrafter"/>
</dbReference>
<dbReference type="Pfam" id="PF04003">
    <property type="entry name" value="Utp12"/>
    <property type="match status" value="1"/>
</dbReference>
<feature type="domain" description="Small-subunit processome Utp12" evidence="8">
    <location>
        <begin position="870"/>
        <end position="990"/>
    </location>
</feature>
<feature type="repeat" description="WD" evidence="6">
    <location>
        <begin position="574"/>
        <end position="610"/>
    </location>
</feature>
<dbReference type="PANTHER" id="PTHR19858:SF0">
    <property type="entry name" value="PERIODIC TRYPTOPHAN PROTEIN 2 HOMOLOG"/>
    <property type="match status" value="1"/>
</dbReference>
<evidence type="ECO:0000256" key="4">
    <source>
        <dbReference type="ARBA" id="ARBA00022737"/>
    </source>
</evidence>
<keyword evidence="3 6" id="KW-0853">WD repeat</keyword>
<feature type="repeat" description="WD" evidence="6">
    <location>
        <begin position="191"/>
        <end position="221"/>
    </location>
</feature>
<dbReference type="EMBL" id="VWRR01000013">
    <property type="protein sequence ID" value="KAF6001817.1"/>
    <property type="molecule type" value="Genomic_DNA"/>
</dbReference>
<sequence>MFTKSTRSSPVVLYSTDRPPLYGDRGPADAGVYLTQCVPVRFRKTMVAFGYRLANIWGRSFTGGNLLFTSDGETLLSPVGNRIAEFALTAGWSRTLEAESRTDLEIMALRPPSGQYLLTVDIDGHAMYIHRITGAVLHRFRFKGGAVQQIAFAPDGCSFAAGVGPSLQLWQVPEDLAMLPEFAPFIKVRSVAAHADQLTALAWSPGGQLLLTGARDHSLRLIHAEGAFEAPVPLRGHRDGIIWTAFGQRDTEAYSLSRDGTLITWKIEADVSLVTRNRLGSEINSTGAKPPASNGVAPEPESLQPLTGNDDTDGAALEQQSLNRGKRRVRRDLVRCCNKTNVLVGAGQPRHVRITCASAHTARRYLAVGLSNGVLVLLELDPQPKPGDSVHVLQRFSVSAAPLSAITINPSGEWIALASSLTSALIVWEWTSEKYVLKQQGHWLDMTCLAYAPRGDVIATGAADGQVKLWSTLTGFCALTLDTLHSQRVTGLAFAQRSGVLFSCSRDGTVRAIDLKRYRAFRTFVPPSVTASGLSFAFSCVAVDDSGDMVAAGSHEPFVVCVWQVRTGRLLEELSGHEAPISAVCFGGTAVGAEALQLASASWDGTVRLWPLLAGGSNVDAQVLRHSKEVLTIAFHPDGNELVSATTEGILYVWDTRSCAIRVTIEARSDCEAGGARDAPFISTVCYTPDGQFILAGGGDARDILVYSRTTLQCVRRIELARTCIDKRHIVGAPEVHTNPTDSLEETCFLKALTRGQEFRSSKGGRAQQVLREDGRVPRRPSRPFRVHCIQVCPSAETWAAATSDGLFLFASTLGAHPAVALGWRGSLGAAFDPVDLAVEVNPSNMYRACEHGQWALALCLALRLNEPGYIYEMLARVPPKQIELVVRAIPAVHVPTLLPLLAEALVGSARLPRARHWEYLLRWCMALLVWHGEAASHATLPKDGLPVRQLRPIRNHRLETALVALQRAVLHYRETLQRLCDENRFLLRVCVDAPLSSNRDAESAPTITMNGMLSEMTAPST</sequence>
<dbReference type="Pfam" id="PF00400">
    <property type="entry name" value="WD40"/>
    <property type="match status" value="5"/>
</dbReference>
<keyword evidence="4" id="KW-0677">Repeat</keyword>
<reference evidence="9 10" key="1">
    <citation type="journal article" date="2020" name="J. Phycol.">
        <title>Comparative genome analysis reveals Cyanidiococcus gen. nov., a new extremophilic red algal genus sister to Cyanidioschyzon (Cyanidioschyzonaceae, Rhodophyta).</title>
        <authorList>
            <person name="Liu S.-L."/>
            <person name="Chiang Y.-R."/>
            <person name="Yoon H.S."/>
            <person name="Fu H.-Y."/>
        </authorList>
    </citation>
    <scope>NUCLEOTIDE SEQUENCE [LARGE SCALE GENOMIC DNA]</scope>
    <source>
        <strain evidence="9 10">THAL066</strain>
    </source>
</reference>
<comment type="similarity">
    <text evidence="2">Belongs to the WD repeat PWP2 family.</text>
</comment>
<evidence type="ECO:0000313" key="10">
    <source>
        <dbReference type="Proteomes" id="UP000530660"/>
    </source>
</evidence>
<comment type="caution">
    <text evidence="9">The sequence shown here is derived from an EMBL/GenBank/DDBJ whole genome shotgun (WGS) entry which is preliminary data.</text>
</comment>
<evidence type="ECO:0000256" key="6">
    <source>
        <dbReference type="PROSITE-ProRule" id="PRU00221"/>
    </source>
</evidence>
<evidence type="ECO:0000259" key="8">
    <source>
        <dbReference type="Pfam" id="PF04003"/>
    </source>
</evidence>
<name>A0A7J7IH21_9RHOD</name>
<evidence type="ECO:0000256" key="2">
    <source>
        <dbReference type="ARBA" id="ARBA00010226"/>
    </source>
</evidence>
<dbReference type="PROSITE" id="PS50294">
    <property type="entry name" value="WD_REPEATS_REGION"/>
    <property type="match status" value="3"/>
</dbReference>
<dbReference type="Proteomes" id="UP000530660">
    <property type="component" value="Unassembled WGS sequence"/>
</dbReference>
<dbReference type="Gene3D" id="2.130.10.10">
    <property type="entry name" value="YVTN repeat-like/Quinoprotein amine dehydrogenase"/>
    <property type="match status" value="3"/>
</dbReference>
<dbReference type="InterPro" id="IPR015943">
    <property type="entry name" value="WD40/YVTN_repeat-like_dom_sf"/>
</dbReference>
<dbReference type="SUPFAM" id="SSF50998">
    <property type="entry name" value="Quinoprotein alcohol dehydrogenase-like"/>
    <property type="match status" value="1"/>
</dbReference>
<feature type="repeat" description="WD" evidence="6">
    <location>
        <begin position="623"/>
        <end position="658"/>
    </location>
</feature>
<feature type="repeat" description="WD" evidence="6">
    <location>
        <begin position="482"/>
        <end position="523"/>
    </location>
</feature>
<dbReference type="GO" id="GO:0032040">
    <property type="term" value="C:small-subunit processome"/>
    <property type="evidence" value="ECO:0007669"/>
    <property type="project" value="TreeGrafter"/>
</dbReference>
<evidence type="ECO:0000256" key="7">
    <source>
        <dbReference type="SAM" id="MobiDB-lite"/>
    </source>
</evidence>
<dbReference type="InterPro" id="IPR007148">
    <property type="entry name" value="SSU_processome_Utp12"/>
</dbReference>
<dbReference type="GO" id="GO:0000028">
    <property type="term" value="P:ribosomal small subunit assembly"/>
    <property type="evidence" value="ECO:0007669"/>
    <property type="project" value="TreeGrafter"/>
</dbReference>